<dbReference type="SUPFAM" id="SSF51126">
    <property type="entry name" value="Pectin lyase-like"/>
    <property type="match status" value="1"/>
</dbReference>
<dbReference type="InterPro" id="IPR009306">
    <property type="entry name" value="DUF963"/>
</dbReference>
<dbReference type="PROSITE" id="PS51208">
    <property type="entry name" value="AUTOTRANSPORTER"/>
    <property type="match status" value="1"/>
</dbReference>
<keyword evidence="1 2" id="KW-0732">Signal</keyword>
<protein>
    <submittedName>
        <fullName evidence="4">Autotransporter outer membrane beta-barrel domain-containing protein</fullName>
    </submittedName>
</protein>
<sequence length="708" mass="77191">MKKKIIIGLSLTAPLTVSALNLQGTQTFTNEVNITATQNFENNGGIISGIKINPDSNTVFENDVIINLSKDDFPNVNNNSSFDGITNNFQTSMGKSSTTFNGNLTINMKGDSATAISLYDENVNLTVNGKANISVDDTEDEAIYMANGGNIVFNGETHINSNINAISILGSGSNLTFNGESYIKGDIDSDEGALLKINNKSIINGNIYAELGGTVILDLAAGSKIVGAASSLFHDDDDDGDDPEYPNQDTTGIIKMNLDNGASWEINQDWSYITELSGQGNIKFINDNNFGKLTIENLKGASTFNLRTDIAAQQSDKIIISKSSDTNRTVSAEGTHTINLINNGSAQTTGNEKLTLVEIDDDAINTAEFKTNHDVELGGYQYSLNKDGNDYVLTGQPITSSTPIESSAPITSSAMASAGFLNANYLMNYVETQTLLKRLGDMRTSGKFGDVWLRGFTGKLDSFSGGKLSKFDMSYHGFQFGADKQLSENSPFVVGVFVGQTYGDPDYRKGDGSLRSFNTGLYGTYLDNSGFYIDTVAKYDRQKNHFKVKDTANNRVQGTGHSNGLGLSMELGQKFKINDFYIEPQTQFSYSHQNDTSIKASNGLRVKLGNYNSLIGRASALLGYEFNSDKNSVNIYAKTGIVREFDGDTYYKLNNHKESHSFKGNWWNNGVGINANINQKHNIYLDLESSPGNKFDLLQVNGGYRYSF</sequence>
<evidence type="ECO:0000313" key="5">
    <source>
        <dbReference type="Proteomes" id="UP000319138"/>
    </source>
</evidence>
<dbReference type="InterPro" id="IPR012332">
    <property type="entry name" value="Autotransporter_pectin_lyase_C"/>
</dbReference>
<dbReference type="InterPro" id="IPR003991">
    <property type="entry name" value="Pertactin_virulence_factor"/>
</dbReference>
<dbReference type="InterPro" id="IPR036709">
    <property type="entry name" value="Autotransporte_beta_dom_sf"/>
</dbReference>
<dbReference type="AlphaFoldDB" id="A0A556RN77"/>
<reference evidence="4 5" key="1">
    <citation type="submission" date="2019-07" db="EMBL/GenBank/DDBJ databases">
        <title>Gilliamella genomes.</title>
        <authorList>
            <person name="Zheng H."/>
        </authorList>
    </citation>
    <scope>NUCLEOTIDE SEQUENCE [LARGE SCALE GENOMIC DNA]</scope>
    <source>
        <strain evidence="4 5">W8131</strain>
    </source>
</reference>
<dbReference type="SUPFAM" id="SSF103515">
    <property type="entry name" value="Autotransporter"/>
    <property type="match status" value="1"/>
</dbReference>
<feature type="signal peptide" evidence="2">
    <location>
        <begin position="1"/>
        <end position="19"/>
    </location>
</feature>
<dbReference type="RefSeq" id="WP_144188842.1">
    <property type="nucleotide sequence ID" value="NZ_VMHL01000002.1"/>
</dbReference>
<dbReference type="PANTHER" id="PTHR35037">
    <property type="entry name" value="C-TERMINAL REGION OF AIDA-LIKE PROTEIN"/>
    <property type="match status" value="1"/>
</dbReference>
<dbReference type="GO" id="GO:0019867">
    <property type="term" value="C:outer membrane"/>
    <property type="evidence" value="ECO:0007669"/>
    <property type="project" value="InterPro"/>
</dbReference>
<organism evidence="4 5">
    <name type="scientific">Gilliamella apicola</name>
    <dbReference type="NCBI Taxonomy" id="1196095"/>
    <lineage>
        <taxon>Bacteria</taxon>
        <taxon>Pseudomonadati</taxon>
        <taxon>Pseudomonadota</taxon>
        <taxon>Gammaproteobacteria</taxon>
        <taxon>Orbales</taxon>
        <taxon>Orbaceae</taxon>
        <taxon>Gilliamella</taxon>
    </lineage>
</organism>
<dbReference type="InterPro" id="IPR011050">
    <property type="entry name" value="Pectin_lyase_fold/virulence"/>
</dbReference>
<feature type="domain" description="Autotransporter" evidence="3">
    <location>
        <begin position="444"/>
        <end position="708"/>
    </location>
</feature>
<dbReference type="Proteomes" id="UP000319138">
    <property type="component" value="Unassembled WGS sequence"/>
</dbReference>
<dbReference type="Pfam" id="PF03212">
    <property type="entry name" value="Pertactin"/>
    <property type="match status" value="1"/>
</dbReference>
<dbReference type="EMBL" id="VMHL01000002">
    <property type="protein sequence ID" value="TSJ90367.1"/>
    <property type="molecule type" value="Genomic_DNA"/>
</dbReference>
<feature type="chain" id="PRO_5021851113" evidence="2">
    <location>
        <begin position="20"/>
        <end position="708"/>
    </location>
</feature>
<comment type="caution">
    <text evidence="4">The sequence shown here is derived from an EMBL/GenBank/DDBJ whole genome shotgun (WGS) entry which is preliminary data.</text>
</comment>
<dbReference type="Gene3D" id="2.160.20.20">
    <property type="match status" value="1"/>
</dbReference>
<evidence type="ECO:0000256" key="1">
    <source>
        <dbReference type="ARBA" id="ARBA00022729"/>
    </source>
</evidence>
<name>A0A556RN77_9GAMM</name>
<dbReference type="InterPro" id="IPR004899">
    <property type="entry name" value="Pertactin_central"/>
</dbReference>
<accession>A0A556RN77</accession>
<evidence type="ECO:0000259" key="3">
    <source>
        <dbReference type="PROSITE" id="PS51208"/>
    </source>
</evidence>
<dbReference type="PANTHER" id="PTHR35037:SF7">
    <property type="entry name" value="AUTOTRANSPORTER"/>
    <property type="match status" value="1"/>
</dbReference>
<dbReference type="Pfam" id="PF03797">
    <property type="entry name" value="Autotransporter"/>
    <property type="match status" value="1"/>
</dbReference>
<dbReference type="InterPro" id="IPR005546">
    <property type="entry name" value="Autotransporte_beta"/>
</dbReference>
<dbReference type="NCBIfam" id="TIGR01414">
    <property type="entry name" value="autotrans_barl"/>
    <property type="match status" value="1"/>
</dbReference>
<dbReference type="SMART" id="SM00869">
    <property type="entry name" value="Autotransporter"/>
    <property type="match status" value="1"/>
</dbReference>
<evidence type="ECO:0000256" key="2">
    <source>
        <dbReference type="SAM" id="SignalP"/>
    </source>
</evidence>
<dbReference type="InterPro" id="IPR006315">
    <property type="entry name" value="OM_autotransptr_brl_dom"/>
</dbReference>
<dbReference type="InterPro" id="IPR051551">
    <property type="entry name" value="Autotransporter_adhesion"/>
</dbReference>
<proteinExistence type="predicted"/>
<dbReference type="PRINTS" id="PR01484">
    <property type="entry name" value="PRTACTNFAMLY"/>
</dbReference>
<gene>
    <name evidence="4" type="ORF">FPQ14_04675</name>
</gene>
<dbReference type="Gene3D" id="2.40.128.130">
    <property type="entry name" value="Autotransporter beta-domain"/>
    <property type="match status" value="1"/>
</dbReference>
<evidence type="ECO:0000313" key="4">
    <source>
        <dbReference type="EMBL" id="TSJ90367.1"/>
    </source>
</evidence>
<dbReference type="Pfam" id="PF06131">
    <property type="entry name" value="DUF963"/>
    <property type="match status" value="1"/>
</dbReference>